<feature type="transmembrane region" description="Helical" evidence="7">
    <location>
        <begin position="256"/>
        <end position="276"/>
    </location>
</feature>
<evidence type="ECO:0000256" key="3">
    <source>
        <dbReference type="ARBA" id="ARBA00022475"/>
    </source>
</evidence>
<keyword evidence="4 7" id="KW-0812">Transmembrane</keyword>
<feature type="transmembrane region" description="Helical" evidence="7">
    <location>
        <begin position="36"/>
        <end position="54"/>
    </location>
</feature>
<dbReference type="Pfam" id="PF03601">
    <property type="entry name" value="Cons_hypoth698"/>
    <property type="match status" value="1"/>
</dbReference>
<evidence type="ECO:0000256" key="6">
    <source>
        <dbReference type="ARBA" id="ARBA00023136"/>
    </source>
</evidence>
<feature type="transmembrane region" description="Helical" evidence="7">
    <location>
        <begin position="282"/>
        <end position="301"/>
    </location>
</feature>
<comment type="subcellular location">
    <subcellularLocation>
        <location evidence="1">Cell membrane</location>
        <topology evidence="1">Multi-pass membrane protein</topology>
    </subcellularLocation>
</comment>
<reference evidence="8 9" key="1">
    <citation type="submission" date="2019-09" db="EMBL/GenBank/DDBJ databases">
        <title>Draft genome sequence of various Type strains from the CCUG.</title>
        <authorList>
            <person name="Pineiro-Iglesias B."/>
            <person name="Tunovic T."/>
            <person name="Unosson C."/>
            <person name="Inganas E."/>
            <person name="Ohlen M."/>
            <person name="Cardew S."/>
            <person name="Jensie-Markopoulos S."/>
            <person name="Salva-Serra F."/>
            <person name="Jaen-Luchoro D."/>
            <person name="Karlsson R."/>
            <person name="Svensson-Stadler L."/>
            <person name="Chun J."/>
            <person name="Moore E."/>
        </authorList>
    </citation>
    <scope>NUCLEOTIDE SEQUENCE [LARGE SCALE GENOMIC DNA]</scope>
    <source>
        <strain evidence="8 9">CCUG 32756T</strain>
    </source>
</reference>
<evidence type="ECO:0000313" key="8">
    <source>
        <dbReference type="EMBL" id="KAA8707910.1"/>
    </source>
</evidence>
<keyword evidence="6 7" id="KW-0472">Membrane</keyword>
<protein>
    <submittedName>
        <fullName evidence="8">Putative sulfate exporter family transporter</fullName>
    </submittedName>
</protein>
<feature type="transmembrane region" description="Helical" evidence="7">
    <location>
        <begin position="159"/>
        <end position="180"/>
    </location>
</feature>
<comment type="similarity">
    <text evidence="2">Belongs to the UPF0324 family.</text>
</comment>
<proteinExistence type="inferred from homology"/>
<evidence type="ECO:0000313" key="9">
    <source>
        <dbReference type="Proteomes" id="UP000323707"/>
    </source>
</evidence>
<gene>
    <name evidence="8" type="ORF">F4V45_07180</name>
</gene>
<dbReference type="PANTHER" id="PTHR30106">
    <property type="entry name" value="INNER MEMBRANE PROTEIN YEIH-RELATED"/>
    <property type="match status" value="1"/>
</dbReference>
<accession>A0A5M9QIA1</accession>
<keyword evidence="5 7" id="KW-1133">Transmembrane helix</keyword>
<dbReference type="Proteomes" id="UP000323707">
    <property type="component" value="Unassembled WGS sequence"/>
</dbReference>
<dbReference type="InterPro" id="IPR018383">
    <property type="entry name" value="UPF0324_pro"/>
</dbReference>
<evidence type="ECO:0000256" key="2">
    <source>
        <dbReference type="ARBA" id="ARBA00007977"/>
    </source>
</evidence>
<feature type="transmembrane region" description="Helical" evidence="7">
    <location>
        <begin position="98"/>
        <end position="119"/>
    </location>
</feature>
<organism evidence="8 9">
    <name type="scientific">Helicobacter canis</name>
    <dbReference type="NCBI Taxonomy" id="29419"/>
    <lineage>
        <taxon>Bacteria</taxon>
        <taxon>Pseudomonadati</taxon>
        <taxon>Campylobacterota</taxon>
        <taxon>Epsilonproteobacteria</taxon>
        <taxon>Campylobacterales</taxon>
        <taxon>Helicobacteraceae</taxon>
        <taxon>Helicobacter</taxon>
    </lineage>
</organism>
<evidence type="ECO:0000256" key="5">
    <source>
        <dbReference type="ARBA" id="ARBA00022989"/>
    </source>
</evidence>
<feature type="transmembrane region" description="Helical" evidence="7">
    <location>
        <begin position="75"/>
        <end position="92"/>
    </location>
</feature>
<name>A0A5M9QIA1_9HELI</name>
<feature type="transmembrane region" description="Helical" evidence="7">
    <location>
        <begin position="128"/>
        <end position="147"/>
    </location>
</feature>
<evidence type="ECO:0000256" key="7">
    <source>
        <dbReference type="SAM" id="Phobius"/>
    </source>
</evidence>
<sequence length="340" mass="35609">MKTSYASFILGVGLTLVLAVCSIALAKTSIISSWHISPLILGIVLSVIVASVLRGLGATIIDKCKSGVDFSGKKLLRLGIILYGFFVSLADIQSVGLAGFGLAFGIVAGVLIVGFIIGVKMFRLDRELAILMSAGCAICGAAAVLALESALRANAQKSAIAIGSVVVFGLLGMFAYPIVYSAGLLPFNQAQMGLYMGASLYEVANVVGASDVLGQEGANIALIEKMIRVALLAPVLFIVPFLFAKYNQGRGSKKLYIPYFALGFVAVVILHSLVAIPAHIVQAMQFICVLCLGAAMCALGLQIDLKAMRDAKVVFWFGLLLFVLVSVLGFVGVLGLHAFA</sequence>
<evidence type="ECO:0000256" key="1">
    <source>
        <dbReference type="ARBA" id="ARBA00004651"/>
    </source>
</evidence>
<keyword evidence="3" id="KW-1003">Cell membrane</keyword>
<feature type="transmembrane region" description="Helical" evidence="7">
    <location>
        <begin position="313"/>
        <end position="339"/>
    </location>
</feature>
<dbReference type="GO" id="GO:0005886">
    <property type="term" value="C:plasma membrane"/>
    <property type="evidence" value="ECO:0007669"/>
    <property type="project" value="UniProtKB-SubCell"/>
</dbReference>
<dbReference type="PANTHER" id="PTHR30106:SF2">
    <property type="entry name" value="UPF0324 INNER MEMBRANE PROTEIN YEIH"/>
    <property type="match status" value="1"/>
</dbReference>
<dbReference type="AlphaFoldDB" id="A0A5M9QIA1"/>
<comment type="caution">
    <text evidence="8">The sequence shown here is derived from an EMBL/GenBank/DDBJ whole genome shotgun (WGS) entry which is preliminary data.</text>
</comment>
<evidence type="ECO:0000256" key="4">
    <source>
        <dbReference type="ARBA" id="ARBA00022692"/>
    </source>
</evidence>
<dbReference type="EMBL" id="VXKE01000021">
    <property type="protein sequence ID" value="KAA8707910.1"/>
    <property type="molecule type" value="Genomic_DNA"/>
</dbReference>
<feature type="transmembrane region" description="Helical" evidence="7">
    <location>
        <begin position="226"/>
        <end position="244"/>
    </location>
</feature>